<name>A0AAX3T4C3_9ACTN</name>
<dbReference type="InterPro" id="IPR007345">
    <property type="entry name" value="Polysacch_pyruvyl_Trfase"/>
</dbReference>
<dbReference type="Pfam" id="PF04230">
    <property type="entry name" value="PS_pyruv_trans"/>
    <property type="match status" value="1"/>
</dbReference>
<evidence type="ECO:0000313" key="5">
    <source>
        <dbReference type="Proteomes" id="UP001213504"/>
    </source>
</evidence>
<gene>
    <name evidence="2" type="ORF">L2299_09050</name>
    <name evidence="3" type="ORF">P9A14_18000</name>
</gene>
<feature type="domain" description="Polysaccharide pyruvyl transferase" evidence="1">
    <location>
        <begin position="37"/>
        <end position="299"/>
    </location>
</feature>
<reference evidence="3" key="3">
    <citation type="submission" date="2023-04" db="EMBL/GenBank/DDBJ databases">
        <title>Complete genome sequence of a phthalic acid esters degrading bacterial strain.</title>
        <authorList>
            <person name="Weng L."/>
            <person name="Jia Y."/>
            <person name="Ren L."/>
        </authorList>
    </citation>
    <scope>NUCLEOTIDE SEQUENCE</scope>
    <source>
        <strain evidence="3">RL-LY01</strain>
    </source>
</reference>
<sequence length="337" mass="37466">MDSSSGKHIRQRTREVLEQVIPSDHGAALLDFPNHANAGDALIYLGELAYLADINCTVRYSCVYNTYDKSVMDGRAPEAAILLHGGGNFGDRYPTFQKFREQVIAENAERTIVQMPQTFEFAESKFLTNTQRIYAEHPNLTILIRHQHDLERISELFPYNRVLFCPDTAFGVGPLQPTRTPDHALVIVKRVDGESAQPSGSLPASVTHDAFVDDWRPMWLGNAWRWVPRSLFIVALSTRPALRGAIAGWSQRSFERQAQIIVDQAVSTLSRGRVVVTDRLHAGIFGLLMGKPVVLVDNANRKLSAAYQDYLANLGSVEIAGDFVSAIDTARTLSESN</sequence>
<organism evidence="3 5">
    <name type="scientific">Gordonia hongkongensis</name>
    <dbReference type="NCBI Taxonomy" id="1701090"/>
    <lineage>
        <taxon>Bacteria</taxon>
        <taxon>Bacillati</taxon>
        <taxon>Actinomycetota</taxon>
        <taxon>Actinomycetes</taxon>
        <taxon>Mycobacteriales</taxon>
        <taxon>Gordoniaceae</taxon>
        <taxon>Gordonia</taxon>
    </lineage>
</organism>
<accession>A0AAX3T4C3</accession>
<protein>
    <submittedName>
        <fullName evidence="3">Polysaccharide pyruvyl transferase family protein</fullName>
    </submittedName>
</protein>
<proteinExistence type="predicted"/>
<keyword evidence="3" id="KW-0808">Transferase</keyword>
<evidence type="ECO:0000313" key="3">
    <source>
        <dbReference type="EMBL" id="WFP24009.1"/>
    </source>
</evidence>
<keyword evidence="4" id="KW-1185">Reference proteome</keyword>
<reference evidence="2" key="1">
    <citation type="journal article" date="2022" name="Data Brief">
        <title>Draft genome sequence data of Gordonia hongkongensis strain EUFUS-Z928 isolated from the octocoral Eunicea fusca.</title>
        <authorList>
            <person name="Sanchez-Suarez J."/>
            <person name="Diaz L."/>
            <person name="Melo-Bolivar J."/>
            <person name="Villamil L."/>
        </authorList>
    </citation>
    <scope>NUCLEOTIDE SEQUENCE</scope>
    <source>
        <strain evidence="2">EUFUS-Z928</strain>
    </source>
</reference>
<dbReference type="RefSeq" id="WP_242697057.1">
    <property type="nucleotide sequence ID" value="NZ_CBDRNE010000004.1"/>
</dbReference>
<evidence type="ECO:0000313" key="2">
    <source>
        <dbReference type="EMBL" id="MDF6101201.1"/>
    </source>
</evidence>
<evidence type="ECO:0000259" key="1">
    <source>
        <dbReference type="Pfam" id="PF04230"/>
    </source>
</evidence>
<dbReference type="EMBL" id="CP121270">
    <property type="protein sequence ID" value="WFP24009.1"/>
    <property type="molecule type" value="Genomic_DNA"/>
</dbReference>
<dbReference type="GO" id="GO:0016740">
    <property type="term" value="F:transferase activity"/>
    <property type="evidence" value="ECO:0007669"/>
    <property type="project" value="UniProtKB-KW"/>
</dbReference>
<dbReference type="AlphaFoldDB" id="A0AAX3T4C3"/>
<reference evidence="2" key="2">
    <citation type="submission" date="2022-01" db="EMBL/GenBank/DDBJ databases">
        <authorList>
            <person name="Sanchez-Suarez J."/>
            <person name="Villamil L."/>
            <person name="Diaz L.E."/>
        </authorList>
    </citation>
    <scope>NUCLEOTIDE SEQUENCE</scope>
    <source>
        <strain evidence="2">EUFUS-Z928</strain>
    </source>
</reference>
<dbReference type="Proteomes" id="UP001152308">
    <property type="component" value="Unassembled WGS sequence"/>
</dbReference>
<evidence type="ECO:0000313" key="4">
    <source>
        <dbReference type="Proteomes" id="UP001152308"/>
    </source>
</evidence>
<dbReference type="Proteomes" id="UP001213504">
    <property type="component" value="Chromosome"/>
</dbReference>
<dbReference type="EMBL" id="JAKJLQ010000005">
    <property type="protein sequence ID" value="MDF6101201.1"/>
    <property type="molecule type" value="Genomic_DNA"/>
</dbReference>